<feature type="region of interest" description="Disordered" evidence="1">
    <location>
        <begin position="1"/>
        <end position="31"/>
    </location>
</feature>
<evidence type="ECO:0000313" key="2">
    <source>
        <dbReference type="EMBL" id="ONM07972.1"/>
    </source>
</evidence>
<protein>
    <submittedName>
        <fullName evidence="2">Uncharacterized protein</fullName>
    </submittedName>
</protein>
<dbReference type="InParanoid" id="A0A1D6L081"/>
<feature type="compositionally biased region" description="Pro residues" evidence="1">
    <location>
        <begin position="1"/>
        <end position="21"/>
    </location>
</feature>
<organism evidence="2">
    <name type="scientific">Zea mays</name>
    <name type="common">Maize</name>
    <dbReference type="NCBI Taxonomy" id="4577"/>
    <lineage>
        <taxon>Eukaryota</taxon>
        <taxon>Viridiplantae</taxon>
        <taxon>Streptophyta</taxon>
        <taxon>Embryophyta</taxon>
        <taxon>Tracheophyta</taxon>
        <taxon>Spermatophyta</taxon>
        <taxon>Magnoliopsida</taxon>
        <taxon>Liliopsida</taxon>
        <taxon>Poales</taxon>
        <taxon>Poaceae</taxon>
        <taxon>PACMAD clade</taxon>
        <taxon>Panicoideae</taxon>
        <taxon>Andropogonodae</taxon>
        <taxon>Andropogoneae</taxon>
        <taxon>Tripsacinae</taxon>
        <taxon>Zea</taxon>
    </lineage>
</organism>
<gene>
    <name evidence="2" type="ORF">ZEAMMB73_Zm00001d033584</name>
</gene>
<reference evidence="2" key="1">
    <citation type="submission" date="2015-12" db="EMBL/GenBank/DDBJ databases">
        <title>Update maize B73 reference genome by single molecule sequencing technologies.</title>
        <authorList>
            <consortium name="Maize Genome Sequencing Project"/>
            <person name="Ware D."/>
        </authorList>
    </citation>
    <scope>NUCLEOTIDE SEQUENCE [LARGE SCALE GENOMIC DNA]</scope>
    <source>
        <tissue evidence="2">Seedling</tissue>
    </source>
</reference>
<dbReference type="EMBL" id="CM007647">
    <property type="protein sequence ID" value="ONM07972.1"/>
    <property type="molecule type" value="Genomic_DNA"/>
</dbReference>
<dbReference type="AlphaFoldDB" id="A0A1D6L081"/>
<sequence length="70" mass="7016">MVPLRAAPPPAPPVGGSPTPPGMLKVAASGSTATPLRGGASVDDHLSAYCYFFSSMGLIHVAIRGLDILG</sequence>
<dbReference type="PaxDb" id="4577-AC208113.3_FGP009"/>
<accession>A0A1D6L081</accession>
<evidence type="ECO:0000256" key="1">
    <source>
        <dbReference type="SAM" id="MobiDB-lite"/>
    </source>
</evidence>
<name>A0A1D6L081_MAIZE</name>
<proteinExistence type="predicted"/>